<evidence type="ECO:0000259" key="8">
    <source>
        <dbReference type="Pfam" id="PF09335"/>
    </source>
</evidence>
<feature type="transmembrane region" description="Helical" evidence="7">
    <location>
        <begin position="114"/>
        <end position="135"/>
    </location>
</feature>
<sequence>MTIIAASLLNLNTLVPQLLGQYGAWLYAGLFLLIFIETGLVVFPFLPGDSILFLCGSLAAGSGNLHLGVLLVTLTIAAVLGDFVNFEIGKRFGHYMVTHDRFKRWLKPQHLDRASAFFAKYGGLAIFLGRFIPIIRTLVPFTAGMGRMPYLSFARYNVMGGVTWMAVVLGAGYLFGNIPVVQQNFELIMVAIVLISLLPVGLAMLKRRGTVK</sequence>
<keyword evidence="5 7" id="KW-1133">Transmembrane helix</keyword>
<name>A0A0R1LG84_9LACO</name>
<evidence type="ECO:0000256" key="7">
    <source>
        <dbReference type="RuleBase" id="RU367016"/>
    </source>
</evidence>
<dbReference type="Pfam" id="PF09335">
    <property type="entry name" value="VTT_dom"/>
    <property type="match status" value="1"/>
</dbReference>
<comment type="subcellular location">
    <subcellularLocation>
        <location evidence="1 7">Cell membrane</location>
        <topology evidence="1 7">Multi-pass membrane protein</topology>
    </subcellularLocation>
</comment>
<protein>
    <submittedName>
        <fullName evidence="9">DedA protein (DSG-1 protein)</fullName>
    </submittedName>
</protein>
<keyword evidence="6 7" id="KW-0472">Membrane</keyword>
<evidence type="ECO:0000256" key="2">
    <source>
        <dbReference type="ARBA" id="ARBA00010792"/>
    </source>
</evidence>
<keyword evidence="3 7" id="KW-1003">Cell membrane</keyword>
<feature type="transmembrane region" description="Helical" evidence="7">
    <location>
        <begin position="187"/>
        <end position="205"/>
    </location>
</feature>
<feature type="transmembrane region" description="Helical" evidence="7">
    <location>
        <begin position="156"/>
        <end position="175"/>
    </location>
</feature>
<evidence type="ECO:0000313" key="9">
    <source>
        <dbReference type="EMBL" id="KRK94440.1"/>
    </source>
</evidence>
<comment type="similarity">
    <text evidence="2 7">Belongs to the DedA family.</text>
</comment>
<dbReference type="Proteomes" id="UP000051955">
    <property type="component" value="Unassembled WGS sequence"/>
</dbReference>
<keyword evidence="10" id="KW-1185">Reference proteome</keyword>
<accession>A0A0R1LG84</accession>
<evidence type="ECO:0000256" key="6">
    <source>
        <dbReference type="ARBA" id="ARBA00023136"/>
    </source>
</evidence>
<dbReference type="RefSeq" id="WP_057803383.1">
    <property type="nucleotide sequence ID" value="NZ_AZDV01000026.1"/>
</dbReference>
<dbReference type="InterPro" id="IPR032816">
    <property type="entry name" value="VTT_dom"/>
</dbReference>
<keyword evidence="4 7" id="KW-0812">Transmembrane</keyword>
<dbReference type="PANTHER" id="PTHR30353:SF0">
    <property type="entry name" value="TRANSMEMBRANE PROTEIN"/>
    <property type="match status" value="1"/>
</dbReference>
<proteinExistence type="inferred from homology"/>
<dbReference type="EMBL" id="AZDV01000026">
    <property type="protein sequence ID" value="KRK94440.1"/>
    <property type="molecule type" value="Genomic_DNA"/>
</dbReference>
<dbReference type="OrthoDB" id="9813426at2"/>
<evidence type="ECO:0000256" key="3">
    <source>
        <dbReference type="ARBA" id="ARBA00022475"/>
    </source>
</evidence>
<dbReference type="AlphaFoldDB" id="A0A0R1LG84"/>
<reference evidence="9 10" key="1">
    <citation type="journal article" date="2015" name="Genome Announc.">
        <title>Expanding the biotechnology potential of lactobacilli through comparative genomics of 213 strains and associated genera.</title>
        <authorList>
            <person name="Sun Z."/>
            <person name="Harris H.M."/>
            <person name="McCann A."/>
            <person name="Guo C."/>
            <person name="Argimon S."/>
            <person name="Zhang W."/>
            <person name="Yang X."/>
            <person name="Jeffery I.B."/>
            <person name="Cooney J.C."/>
            <person name="Kagawa T.F."/>
            <person name="Liu W."/>
            <person name="Song Y."/>
            <person name="Salvetti E."/>
            <person name="Wrobel A."/>
            <person name="Rasinkangas P."/>
            <person name="Parkhill J."/>
            <person name="Rea M.C."/>
            <person name="O'Sullivan O."/>
            <person name="Ritari J."/>
            <person name="Douillard F.P."/>
            <person name="Paul Ross R."/>
            <person name="Yang R."/>
            <person name="Briner A.E."/>
            <person name="Felis G.E."/>
            <person name="de Vos W.M."/>
            <person name="Barrangou R."/>
            <person name="Klaenhammer T.R."/>
            <person name="Caufield P.W."/>
            <person name="Cui Y."/>
            <person name="Zhang H."/>
            <person name="O'Toole P.W."/>
        </authorList>
    </citation>
    <scope>NUCLEOTIDE SEQUENCE [LARGE SCALE GENOMIC DNA]</scope>
    <source>
        <strain evidence="9 10">DSM 19394</strain>
    </source>
</reference>
<evidence type="ECO:0000256" key="1">
    <source>
        <dbReference type="ARBA" id="ARBA00004651"/>
    </source>
</evidence>
<feature type="domain" description="VTT" evidence="8">
    <location>
        <begin position="46"/>
        <end position="173"/>
    </location>
</feature>
<feature type="transmembrane region" description="Helical" evidence="7">
    <location>
        <begin position="24"/>
        <end position="46"/>
    </location>
</feature>
<evidence type="ECO:0000313" key="10">
    <source>
        <dbReference type="Proteomes" id="UP000051955"/>
    </source>
</evidence>
<evidence type="ECO:0000256" key="4">
    <source>
        <dbReference type="ARBA" id="ARBA00022692"/>
    </source>
</evidence>
<dbReference type="STRING" id="1423715.FD25_GL000402"/>
<feature type="transmembrane region" description="Helical" evidence="7">
    <location>
        <begin position="58"/>
        <end position="80"/>
    </location>
</feature>
<comment type="caution">
    <text evidence="9">The sequence shown here is derived from an EMBL/GenBank/DDBJ whole genome shotgun (WGS) entry which is preliminary data.</text>
</comment>
<dbReference type="PANTHER" id="PTHR30353">
    <property type="entry name" value="INNER MEMBRANE PROTEIN DEDA-RELATED"/>
    <property type="match status" value="1"/>
</dbReference>
<organism evidence="9 10">
    <name type="scientific">Levilactobacillus acidifarinae DSM 19394 = JCM 15949</name>
    <dbReference type="NCBI Taxonomy" id="1423715"/>
    <lineage>
        <taxon>Bacteria</taxon>
        <taxon>Bacillati</taxon>
        <taxon>Bacillota</taxon>
        <taxon>Bacilli</taxon>
        <taxon>Lactobacillales</taxon>
        <taxon>Lactobacillaceae</taxon>
        <taxon>Levilactobacillus</taxon>
    </lineage>
</organism>
<dbReference type="GO" id="GO:0005886">
    <property type="term" value="C:plasma membrane"/>
    <property type="evidence" value="ECO:0007669"/>
    <property type="project" value="UniProtKB-SubCell"/>
</dbReference>
<dbReference type="InterPro" id="IPR032818">
    <property type="entry name" value="DedA-like"/>
</dbReference>
<gene>
    <name evidence="9" type="ORF">FD25_GL000402</name>
</gene>
<evidence type="ECO:0000256" key="5">
    <source>
        <dbReference type="ARBA" id="ARBA00022989"/>
    </source>
</evidence>
<dbReference type="PATRIC" id="fig|1423715.3.peg.418"/>